<dbReference type="EMBL" id="PTJE01000002">
    <property type="protein sequence ID" value="PPK95611.1"/>
    <property type="molecule type" value="Genomic_DNA"/>
</dbReference>
<sequence length="134" mass="15791">MFGLNDKIQSNNKEFEIQQLLVRLYSEYLNLEAEFDGEPSFDYDIIKKNVEANLPDFDWYHSVQESHKILPDTSLVTGDAINDLTDIIKDLLEVKWCFENTTQKNAIWVFCNLMQIHSEQHFVDLLKYLKDKKG</sequence>
<proteinExistence type="predicted"/>
<comment type="caution">
    <text evidence="1">The sequence shown here is derived from an EMBL/GenBank/DDBJ whole genome shotgun (WGS) entry which is preliminary data.</text>
</comment>
<keyword evidence="2" id="KW-1185">Reference proteome</keyword>
<accession>A0A2S6IN50</accession>
<protein>
    <submittedName>
        <fullName evidence="1">Uncharacterized protein DUF5063</fullName>
    </submittedName>
</protein>
<name>A0A2S6IN50_9FLAO</name>
<dbReference type="Proteomes" id="UP000239002">
    <property type="component" value="Unassembled WGS sequence"/>
</dbReference>
<organism evidence="1 2">
    <name type="scientific">Nonlabens xylanidelens</name>
    <dbReference type="NCBI Taxonomy" id="191564"/>
    <lineage>
        <taxon>Bacteria</taxon>
        <taxon>Pseudomonadati</taxon>
        <taxon>Bacteroidota</taxon>
        <taxon>Flavobacteriia</taxon>
        <taxon>Flavobacteriales</taxon>
        <taxon>Flavobacteriaceae</taxon>
        <taxon>Nonlabens</taxon>
    </lineage>
</organism>
<dbReference type="InterPro" id="IPR038312">
    <property type="entry name" value="DUF5063_sf"/>
</dbReference>
<reference evidence="1 2" key="1">
    <citation type="submission" date="2018-02" db="EMBL/GenBank/DDBJ databases">
        <title>Genomic Encyclopedia of Archaeal and Bacterial Type Strains, Phase II (KMG-II): from individual species to whole genera.</title>
        <authorList>
            <person name="Goeker M."/>
        </authorList>
    </citation>
    <scope>NUCLEOTIDE SEQUENCE [LARGE SCALE GENOMIC DNA]</scope>
    <source>
        <strain evidence="1 2">DSM 16809</strain>
    </source>
</reference>
<evidence type="ECO:0000313" key="2">
    <source>
        <dbReference type="Proteomes" id="UP000239002"/>
    </source>
</evidence>
<gene>
    <name evidence="1" type="ORF">LY01_01202</name>
</gene>
<dbReference type="Gene3D" id="1.20.120.1550">
    <property type="entry name" value="Protein of unknown function DUF5063"/>
    <property type="match status" value="1"/>
</dbReference>
<dbReference type="AlphaFoldDB" id="A0A2S6IN50"/>
<evidence type="ECO:0000313" key="1">
    <source>
        <dbReference type="EMBL" id="PPK95611.1"/>
    </source>
</evidence>